<accession>A0A8J5KQ90</accession>
<reference evidence="4 5" key="1">
    <citation type="submission" date="2020-08" db="EMBL/GenBank/DDBJ databases">
        <title>Plant Genome Project.</title>
        <authorList>
            <person name="Zhang R.-G."/>
        </authorList>
    </citation>
    <scope>NUCLEOTIDE SEQUENCE [LARGE SCALE GENOMIC DNA]</scope>
    <source>
        <tissue evidence="4">Rhizome</tissue>
    </source>
</reference>
<dbReference type="InterPro" id="IPR036514">
    <property type="entry name" value="SGNH_hydro_sf"/>
</dbReference>
<name>A0A8J5KQ90_ZINOF</name>
<sequence length="162" mass="17219">MAFVAPPPSPFLAVALLILGGLTTGEGCFSAIFCFGDSITDTGNAVLLGGVGGPGGVSPYGRTFFGRPTGRYTDGRVILDFIAQGFGLPLVRPYLEGGDFRKGANFAVAGATALDLDFFSAKEIDASWTRKSLRVQIEEFKQLLPSLSSGKPAPFYFFYLFP</sequence>
<evidence type="ECO:0000313" key="5">
    <source>
        <dbReference type="Proteomes" id="UP000734854"/>
    </source>
</evidence>
<dbReference type="PANTHER" id="PTHR22835:SF663">
    <property type="entry name" value="LIPASE-LIKE"/>
    <property type="match status" value="1"/>
</dbReference>
<dbReference type="AlphaFoldDB" id="A0A8J5KQ90"/>
<organism evidence="4 5">
    <name type="scientific">Zingiber officinale</name>
    <name type="common">Ginger</name>
    <name type="synonym">Amomum zingiber</name>
    <dbReference type="NCBI Taxonomy" id="94328"/>
    <lineage>
        <taxon>Eukaryota</taxon>
        <taxon>Viridiplantae</taxon>
        <taxon>Streptophyta</taxon>
        <taxon>Embryophyta</taxon>
        <taxon>Tracheophyta</taxon>
        <taxon>Spermatophyta</taxon>
        <taxon>Magnoliopsida</taxon>
        <taxon>Liliopsida</taxon>
        <taxon>Zingiberales</taxon>
        <taxon>Zingiberaceae</taxon>
        <taxon>Zingiber</taxon>
    </lineage>
</organism>
<keyword evidence="2" id="KW-0325">Glycoprotein</keyword>
<feature type="chain" id="PRO_5035159767" description="GDSL esterase/lipase" evidence="3">
    <location>
        <begin position="26"/>
        <end position="162"/>
    </location>
</feature>
<dbReference type="PANTHER" id="PTHR22835">
    <property type="entry name" value="ZINC FINGER FYVE DOMAIN CONTAINING PROTEIN"/>
    <property type="match status" value="1"/>
</dbReference>
<feature type="signal peptide" evidence="3">
    <location>
        <begin position="1"/>
        <end position="25"/>
    </location>
</feature>
<evidence type="ECO:0000256" key="3">
    <source>
        <dbReference type="SAM" id="SignalP"/>
    </source>
</evidence>
<dbReference type="GO" id="GO:0016788">
    <property type="term" value="F:hydrolase activity, acting on ester bonds"/>
    <property type="evidence" value="ECO:0007669"/>
    <property type="project" value="InterPro"/>
</dbReference>
<keyword evidence="5" id="KW-1185">Reference proteome</keyword>
<proteinExistence type="inferred from homology"/>
<keyword evidence="3" id="KW-0732">Signal</keyword>
<dbReference type="Proteomes" id="UP000734854">
    <property type="component" value="Unassembled WGS sequence"/>
</dbReference>
<protein>
    <recommendedName>
        <fullName evidence="6">GDSL esterase/lipase</fullName>
    </recommendedName>
</protein>
<evidence type="ECO:0008006" key="6">
    <source>
        <dbReference type="Google" id="ProtNLM"/>
    </source>
</evidence>
<dbReference type="Pfam" id="PF00657">
    <property type="entry name" value="Lipase_GDSL"/>
    <property type="match status" value="1"/>
</dbReference>
<comment type="caution">
    <text evidence="4">The sequence shown here is derived from an EMBL/GenBank/DDBJ whole genome shotgun (WGS) entry which is preliminary data.</text>
</comment>
<gene>
    <name evidence="4" type="ORF">ZIOFF_050013</name>
</gene>
<dbReference type="Gene3D" id="3.40.50.1110">
    <property type="entry name" value="SGNH hydrolase"/>
    <property type="match status" value="1"/>
</dbReference>
<comment type="similarity">
    <text evidence="1">Belongs to the 'GDSL' lipolytic enzyme family.</text>
</comment>
<dbReference type="EMBL" id="JACMSC010000014">
    <property type="protein sequence ID" value="KAG6488764.1"/>
    <property type="molecule type" value="Genomic_DNA"/>
</dbReference>
<evidence type="ECO:0000313" key="4">
    <source>
        <dbReference type="EMBL" id="KAG6488764.1"/>
    </source>
</evidence>
<evidence type="ECO:0000256" key="1">
    <source>
        <dbReference type="ARBA" id="ARBA00008668"/>
    </source>
</evidence>
<dbReference type="InterPro" id="IPR001087">
    <property type="entry name" value="GDSL"/>
</dbReference>
<evidence type="ECO:0000256" key="2">
    <source>
        <dbReference type="ARBA" id="ARBA00023180"/>
    </source>
</evidence>